<proteinExistence type="predicted"/>
<sequence length="168" mass="17885">FYDTADDHEALVVRPRDTGDNATPSGNSAAAEVLLRLAIIFDEPTYRARAATILGSLAAFLARYPTGFGRYLAAAEFALAAPHEIALVGTPAAPDMQALCAVIFQPFRPNKVVVQRDISGPAFESPLLEGRAQLGERATVYVCHNYACQLPVNEPEALAAQLAGADTE</sequence>
<organism evidence="1 2">
    <name type="scientific">Kouleothrix aurantiaca</name>
    <dbReference type="NCBI Taxonomy" id="186479"/>
    <lineage>
        <taxon>Bacteria</taxon>
        <taxon>Bacillati</taxon>
        <taxon>Chloroflexota</taxon>
        <taxon>Chloroflexia</taxon>
        <taxon>Chloroflexales</taxon>
        <taxon>Roseiflexineae</taxon>
        <taxon>Roseiflexaceae</taxon>
        <taxon>Kouleothrix</taxon>
    </lineage>
</organism>
<dbReference type="EMBL" id="LJCR01001333">
    <property type="protein sequence ID" value="KPV50545.1"/>
    <property type="molecule type" value="Genomic_DNA"/>
</dbReference>
<reference evidence="1 2" key="1">
    <citation type="submission" date="2015-09" db="EMBL/GenBank/DDBJ databases">
        <title>Draft genome sequence of Kouleothrix aurantiaca JCM 19913.</title>
        <authorList>
            <person name="Hemp J."/>
        </authorList>
    </citation>
    <scope>NUCLEOTIDE SEQUENCE [LARGE SCALE GENOMIC DNA]</scope>
    <source>
        <strain evidence="1 2">COM-B</strain>
    </source>
</reference>
<gene>
    <name evidence="1" type="ORF">SE17_26330</name>
</gene>
<dbReference type="AlphaFoldDB" id="A0A0P9H936"/>
<name>A0A0P9H936_9CHLR</name>
<dbReference type="Proteomes" id="UP000050509">
    <property type="component" value="Unassembled WGS sequence"/>
</dbReference>
<dbReference type="PANTHER" id="PTHR42899">
    <property type="entry name" value="SPERMATOGENESIS-ASSOCIATED PROTEIN 20"/>
    <property type="match status" value="1"/>
</dbReference>
<feature type="non-terminal residue" evidence="1">
    <location>
        <position position="1"/>
    </location>
</feature>
<dbReference type="PANTHER" id="PTHR42899:SF1">
    <property type="entry name" value="SPERMATOGENESIS-ASSOCIATED PROTEIN 20"/>
    <property type="match status" value="1"/>
</dbReference>
<protein>
    <submittedName>
        <fullName evidence="1">Thioredoxin</fullName>
    </submittedName>
</protein>
<keyword evidence="2" id="KW-1185">Reference proteome</keyword>
<evidence type="ECO:0000313" key="2">
    <source>
        <dbReference type="Proteomes" id="UP000050509"/>
    </source>
</evidence>
<accession>A0A0P9H936</accession>
<evidence type="ECO:0000313" key="1">
    <source>
        <dbReference type="EMBL" id="KPV50545.1"/>
    </source>
</evidence>
<comment type="caution">
    <text evidence="1">The sequence shown here is derived from an EMBL/GenBank/DDBJ whole genome shotgun (WGS) entry which is preliminary data.</text>
</comment>
<dbReference type="InterPro" id="IPR024705">
    <property type="entry name" value="Ssp411"/>
</dbReference>